<comment type="caution">
    <text evidence="3">The sequence shown here is derived from an EMBL/GenBank/DDBJ whole genome shotgun (WGS) entry which is preliminary data.</text>
</comment>
<dbReference type="EMBL" id="QJTI01000028">
    <property type="protein sequence ID" value="PYF00110.1"/>
    <property type="molecule type" value="Genomic_DNA"/>
</dbReference>
<dbReference type="GO" id="GO:0000160">
    <property type="term" value="P:phosphorelay signal transduction system"/>
    <property type="evidence" value="ECO:0007669"/>
    <property type="project" value="InterPro"/>
</dbReference>
<keyword evidence="1" id="KW-0597">Phosphoprotein</keyword>
<name>A0A318T8T8_9BRAD</name>
<dbReference type="Pfam" id="PF00072">
    <property type="entry name" value="Response_reg"/>
    <property type="match status" value="1"/>
</dbReference>
<evidence type="ECO:0000259" key="2">
    <source>
        <dbReference type="PROSITE" id="PS50110"/>
    </source>
</evidence>
<dbReference type="Proteomes" id="UP000248148">
    <property type="component" value="Unassembled WGS sequence"/>
</dbReference>
<accession>A0A318T8T8</accession>
<dbReference type="PROSITE" id="PS50110">
    <property type="entry name" value="RESPONSE_REGULATORY"/>
    <property type="match status" value="1"/>
</dbReference>
<dbReference type="OrthoDB" id="5181538at2"/>
<dbReference type="InterPro" id="IPR011006">
    <property type="entry name" value="CheY-like_superfamily"/>
</dbReference>
<dbReference type="SUPFAM" id="SSF52172">
    <property type="entry name" value="CheY-like"/>
    <property type="match status" value="1"/>
</dbReference>
<keyword evidence="4" id="KW-1185">Reference proteome</keyword>
<gene>
    <name evidence="3" type="ORF">BJ122_12819</name>
</gene>
<protein>
    <submittedName>
        <fullName evidence="3">Response regulator receiver domain-containing protein</fullName>
    </submittedName>
</protein>
<evidence type="ECO:0000313" key="3">
    <source>
        <dbReference type="EMBL" id="PYF00110.1"/>
    </source>
</evidence>
<dbReference type="Gene3D" id="3.40.50.2300">
    <property type="match status" value="1"/>
</dbReference>
<dbReference type="AlphaFoldDB" id="A0A318T8T8"/>
<feature type="modified residue" description="4-aspartylphosphate" evidence="1">
    <location>
        <position position="76"/>
    </location>
</feature>
<reference evidence="3 4" key="1">
    <citation type="submission" date="2018-06" db="EMBL/GenBank/DDBJ databases">
        <title>Genomic Encyclopedia of Archaeal and Bacterial Type Strains, Phase II (KMG-II): from individual species to whole genera.</title>
        <authorList>
            <person name="Goeker M."/>
        </authorList>
    </citation>
    <scope>NUCLEOTIDE SEQUENCE [LARGE SCALE GENOMIC DNA]</scope>
    <source>
        <strain evidence="3 4">JCM 11668</strain>
    </source>
</reference>
<sequence>MSLREVVQRAAAALAPFQRIRQDKEPQILVIDNDEIHRSIISKVAARAGFLPVQASDCGNVVRQTLLNEFDCATLDMSLGEREGAEVLLHFSICKFHAPVQILSGADADATARGYELGRRLGLTMMEPLTKPVDLGVLRDQLGSVAQHWRDRRAHATAA</sequence>
<feature type="domain" description="Response regulatory" evidence="2">
    <location>
        <begin position="27"/>
        <end position="146"/>
    </location>
</feature>
<evidence type="ECO:0000256" key="1">
    <source>
        <dbReference type="PROSITE-ProRule" id="PRU00169"/>
    </source>
</evidence>
<organism evidence="3 4">
    <name type="scientific">Rhodopseudomonas faecalis</name>
    <dbReference type="NCBI Taxonomy" id="99655"/>
    <lineage>
        <taxon>Bacteria</taxon>
        <taxon>Pseudomonadati</taxon>
        <taxon>Pseudomonadota</taxon>
        <taxon>Alphaproteobacteria</taxon>
        <taxon>Hyphomicrobiales</taxon>
        <taxon>Nitrobacteraceae</taxon>
        <taxon>Rhodopseudomonas</taxon>
    </lineage>
</organism>
<proteinExistence type="predicted"/>
<evidence type="ECO:0000313" key="4">
    <source>
        <dbReference type="Proteomes" id="UP000248148"/>
    </source>
</evidence>
<dbReference type="InterPro" id="IPR001789">
    <property type="entry name" value="Sig_transdc_resp-reg_receiver"/>
</dbReference>